<dbReference type="SUPFAM" id="SSF48008">
    <property type="entry name" value="GntR ligand-binding domain-like"/>
    <property type="match status" value="1"/>
</dbReference>
<dbReference type="InterPro" id="IPR011711">
    <property type="entry name" value="GntR_C"/>
</dbReference>
<keyword evidence="2 5" id="KW-0238">DNA-binding</keyword>
<dbReference type="OrthoDB" id="8066003at2"/>
<evidence type="ECO:0000313" key="5">
    <source>
        <dbReference type="EMBL" id="SLN09850.1"/>
    </source>
</evidence>
<keyword evidence="1" id="KW-0805">Transcription regulation</keyword>
<dbReference type="GO" id="GO:0003700">
    <property type="term" value="F:DNA-binding transcription factor activity"/>
    <property type="evidence" value="ECO:0007669"/>
    <property type="project" value="InterPro"/>
</dbReference>
<protein>
    <submittedName>
        <fullName evidence="5">DNA-binding transcriptional regulator FrlR</fullName>
    </submittedName>
</protein>
<dbReference type="SMART" id="SM00895">
    <property type="entry name" value="FCD"/>
    <property type="match status" value="1"/>
</dbReference>
<dbReference type="Proteomes" id="UP000193570">
    <property type="component" value="Unassembled WGS sequence"/>
</dbReference>
<dbReference type="InterPro" id="IPR000524">
    <property type="entry name" value="Tscrpt_reg_HTH_GntR"/>
</dbReference>
<gene>
    <name evidence="5" type="ORF">ROJ8625_00112</name>
</gene>
<dbReference type="PROSITE" id="PS50949">
    <property type="entry name" value="HTH_GNTR"/>
    <property type="match status" value="1"/>
</dbReference>
<dbReference type="SUPFAM" id="SSF46785">
    <property type="entry name" value="Winged helix' DNA-binding domain"/>
    <property type="match status" value="1"/>
</dbReference>
<dbReference type="RefSeq" id="WP_085789905.1">
    <property type="nucleotide sequence ID" value="NZ_FWFK01000001.1"/>
</dbReference>
<evidence type="ECO:0000256" key="3">
    <source>
        <dbReference type="ARBA" id="ARBA00023163"/>
    </source>
</evidence>
<dbReference type="PANTHER" id="PTHR43537:SF5">
    <property type="entry name" value="UXU OPERON TRANSCRIPTIONAL REGULATOR"/>
    <property type="match status" value="1"/>
</dbReference>
<sequence length="340" mass="37565">MDDSRDFDGRRQTPRYAAIEVALTGAIGDGRLPAGTVVSEDPVARIFGVSRTPARKALAELVAKGRLVRFDGRGFLVAGADADAAPQRITLTAHMLGAEDDRLGAAPRAGAERIAQDFEATIAGALPFGRFRINEVGAAEHYNVSRTIIRELLQRHQDRGLLRKDRRSHWVLGPLTARDIAHYFAIRQRLEPLALEDSAPRLPPGTIVQMLDDTEAALAAGGDTLTSEQVEKLEHDIHRRLLQETPNSQLLRFIEQSQIALTVNAVFSNVIGGRPFEPALREHLFVLGFLRRGSIEAAARALDEHLRLSAARTQKRLMAISVFPPPDLPDYLMRESRFND</sequence>
<dbReference type="AlphaFoldDB" id="A0A1X6Y5N8"/>
<dbReference type="Pfam" id="PF07729">
    <property type="entry name" value="FCD"/>
    <property type="match status" value="1"/>
</dbReference>
<dbReference type="PANTHER" id="PTHR43537">
    <property type="entry name" value="TRANSCRIPTIONAL REGULATOR, GNTR FAMILY"/>
    <property type="match status" value="1"/>
</dbReference>
<keyword evidence="3" id="KW-0804">Transcription</keyword>
<dbReference type="Gene3D" id="1.10.10.10">
    <property type="entry name" value="Winged helix-like DNA-binding domain superfamily/Winged helix DNA-binding domain"/>
    <property type="match status" value="2"/>
</dbReference>
<accession>A0A1X6Y5N8</accession>
<evidence type="ECO:0000259" key="4">
    <source>
        <dbReference type="PROSITE" id="PS50949"/>
    </source>
</evidence>
<dbReference type="GO" id="GO:0003677">
    <property type="term" value="F:DNA binding"/>
    <property type="evidence" value="ECO:0007669"/>
    <property type="project" value="UniProtKB-KW"/>
</dbReference>
<evidence type="ECO:0000256" key="2">
    <source>
        <dbReference type="ARBA" id="ARBA00023125"/>
    </source>
</evidence>
<dbReference type="EMBL" id="FWFK01000001">
    <property type="protein sequence ID" value="SLN09850.1"/>
    <property type="molecule type" value="Genomic_DNA"/>
</dbReference>
<dbReference type="InterPro" id="IPR036390">
    <property type="entry name" value="WH_DNA-bd_sf"/>
</dbReference>
<proteinExistence type="predicted"/>
<dbReference type="SMART" id="SM00345">
    <property type="entry name" value="HTH_GNTR"/>
    <property type="match status" value="1"/>
</dbReference>
<evidence type="ECO:0000313" key="6">
    <source>
        <dbReference type="Proteomes" id="UP000193570"/>
    </source>
</evidence>
<evidence type="ECO:0000256" key="1">
    <source>
        <dbReference type="ARBA" id="ARBA00023015"/>
    </source>
</evidence>
<dbReference type="Gene3D" id="1.20.120.530">
    <property type="entry name" value="GntR ligand-binding domain-like"/>
    <property type="match status" value="1"/>
</dbReference>
<reference evidence="5 6" key="1">
    <citation type="submission" date="2017-03" db="EMBL/GenBank/DDBJ databases">
        <authorList>
            <person name="Afonso C.L."/>
            <person name="Miller P.J."/>
            <person name="Scott M.A."/>
            <person name="Spackman E."/>
            <person name="Goraichik I."/>
            <person name="Dimitrov K.M."/>
            <person name="Suarez D.L."/>
            <person name="Swayne D.E."/>
        </authorList>
    </citation>
    <scope>NUCLEOTIDE SEQUENCE [LARGE SCALE GENOMIC DNA]</scope>
    <source>
        <strain evidence="5 6">CECT 8625</strain>
    </source>
</reference>
<feature type="domain" description="HTH gntR-type" evidence="4">
    <location>
        <begin position="13"/>
        <end position="80"/>
    </location>
</feature>
<keyword evidence="6" id="KW-1185">Reference proteome</keyword>
<dbReference type="InterPro" id="IPR008920">
    <property type="entry name" value="TF_FadR/GntR_C"/>
</dbReference>
<dbReference type="InterPro" id="IPR036388">
    <property type="entry name" value="WH-like_DNA-bd_sf"/>
</dbReference>
<organism evidence="5 6">
    <name type="scientific">Roseivivax jejudonensis</name>
    <dbReference type="NCBI Taxonomy" id="1529041"/>
    <lineage>
        <taxon>Bacteria</taxon>
        <taxon>Pseudomonadati</taxon>
        <taxon>Pseudomonadota</taxon>
        <taxon>Alphaproteobacteria</taxon>
        <taxon>Rhodobacterales</taxon>
        <taxon>Roseobacteraceae</taxon>
        <taxon>Roseivivax</taxon>
    </lineage>
</organism>
<dbReference type="Pfam" id="PF00392">
    <property type="entry name" value="GntR"/>
    <property type="match status" value="1"/>
</dbReference>
<name>A0A1X6Y5N8_9RHOB</name>